<proteinExistence type="predicted"/>
<protein>
    <submittedName>
        <fullName evidence="1">Uncharacterized protein</fullName>
    </submittedName>
</protein>
<sequence length="106" mass="12453">MLQIKEENEEETINAETISQRNLYIQQSQEIKCSTFDSYDTKILSKEIDEKNDALTNASKSTKESIIIMMKFINLLTNCEMKKIAFNCTRTQKDYLVKLKKNNQIY</sequence>
<dbReference type="EMBL" id="ASPP01048593">
    <property type="protein sequence ID" value="ETN97793.1"/>
    <property type="molecule type" value="Genomic_DNA"/>
</dbReference>
<comment type="caution">
    <text evidence="1">The sequence shown here is derived from an EMBL/GenBank/DDBJ whole genome shotgun (WGS) entry which is preliminary data.</text>
</comment>
<reference evidence="1 2" key="1">
    <citation type="journal article" date="2013" name="Curr. Biol.">
        <title>The Genome of the Foraminiferan Reticulomyxa filosa.</title>
        <authorList>
            <person name="Glockner G."/>
            <person name="Hulsmann N."/>
            <person name="Schleicher M."/>
            <person name="Noegel A.A."/>
            <person name="Eichinger L."/>
            <person name="Gallinger C."/>
            <person name="Pawlowski J."/>
            <person name="Sierra R."/>
            <person name="Euteneuer U."/>
            <person name="Pillet L."/>
            <person name="Moustafa A."/>
            <person name="Platzer M."/>
            <person name="Groth M."/>
            <person name="Szafranski K."/>
            <person name="Schliwa M."/>
        </authorList>
    </citation>
    <scope>NUCLEOTIDE SEQUENCE [LARGE SCALE GENOMIC DNA]</scope>
</reference>
<dbReference type="AlphaFoldDB" id="X6L8L0"/>
<evidence type="ECO:0000313" key="2">
    <source>
        <dbReference type="Proteomes" id="UP000023152"/>
    </source>
</evidence>
<accession>X6L8L0</accession>
<gene>
    <name evidence="1" type="ORF">RFI_39732</name>
</gene>
<organism evidence="1 2">
    <name type="scientific">Reticulomyxa filosa</name>
    <dbReference type="NCBI Taxonomy" id="46433"/>
    <lineage>
        <taxon>Eukaryota</taxon>
        <taxon>Sar</taxon>
        <taxon>Rhizaria</taxon>
        <taxon>Retaria</taxon>
        <taxon>Foraminifera</taxon>
        <taxon>Monothalamids</taxon>
        <taxon>Reticulomyxidae</taxon>
        <taxon>Reticulomyxa</taxon>
    </lineage>
</organism>
<dbReference type="Proteomes" id="UP000023152">
    <property type="component" value="Unassembled WGS sequence"/>
</dbReference>
<evidence type="ECO:0000313" key="1">
    <source>
        <dbReference type="EMBL" id="ETN97793.1"/>
    </source>
</evidence>
<keyword evidence="2" id="KW-1185">Reference proteome</keyword>
<name>X6L8L0_RETFI</name>